<feature type="domain" description="Cysteine-rich CPCC" evidence="1">
    <location>
        <begin position="12"/>
        <end position="63"/>
    </location>
</feature>
<evidence type="ECO:0000313" key="2">
    <source>
        <dbReference type="EMBL" id="MEI2456437.1"/>
    </source>
</evidence>
<dbReference type="Proteomes" id="UP001387215">
    <property type="component" value="Unassembled WGS sequence"/>
</dbReference>
<proteinExistence type="predicted"/>
<sequence length="76" mass="8475">MTTTEPDHPFLPCLCCGSLEIDERGGYEICRRCNWEDDPVQAENPGFAGGANVMSLEQARREWMGRIDAGCESSKH</sequence>
<evidence type="ECO:0000313" key="3">
    <source>
        <dbReference type="EMBL" id="XCO75342.1"/>
    </source>
</evidence>
<dbReference type="Pfam" id="PF14206">
    <property type="entry name" value="Cys_rich_CPCC"/>
    <property type="match status" value="1"/>
</dbReference>
<protein>
    <submittedName>
        <fullName evidence="3">CPCC family cysteine-rich protein</fullName>
    </submittedName>
</protein>
<evidence type="ECO:0000259" key="1">
    <source>
        <dbReference type="Pfam" id="PF14206"/>
    </source>
</evidence>
<name>A0AAU8MT13_9GAMM</name>
<dbReference type="EMBL" id="JBANDL010000002">
    <property type="protein sequence ID" value="MEI2456437.1"/>
    <property type="molecule type" value="Genomic_DNA"/>
</dbReference>
<gene>
    <name evidence="3" type="ORF">ABU614_00655</name>
    <name evidence="2" type="ORF">V2J18_17385</name>
</gene>
<dbReference type="InterPro" id="IPR025983">
    <property type="entry name" value="Cys_rich_CPCC"/>
</dbReference>
<dbReference type="RefSeq" id="WP_064747924.1">
    <property type="nucleotide sequence ID" value="NZ_CP159925.1"/>
</dbReference>
<organism evidence="3">
    <name type="scientific">Lysobacter firmicutimachus</name>
    <dbReference type="NCBI Taxonomy" id="1792846"/>
    <lineage>
        <taxon>Bacteria</taxon>
        <taxon>Pseudomonadati</taxon>
        <taxon>Pseudomonadota</taxon>
        <taxon>Gammaproteobacteria</taxon>
        <taxon>Lysobacterales</taxon>
        <taxon>Lysobacteraceae</taxon>
        <taxon>Lysobacter</taxon>
    </lineage>
</organism>
<accession>A0AAU8MT13</accession>
<dbReference type="EMBL" id="CP159925">
    <property type="protein sequence ID" value="XCO75342.1"/>
    <property type="molecule type" value="Genomic_DNA"/>
</dbReference>
<reference evidence="3" key="2">
    <citation type="submission" date="2024-06" db="EMBL/GenBank/DDBJ databases">
        <authorList>
            <person name="Li S."/>
        </authorList>
    </citation>
    <scope>NUCLEOTIDE SEQUENCE</scope>
    <source>
        <strain evidence="3">SR10</strain>
    </source>
</reference>
<reference evidence="2 4" key="1">
    <citation type="submission" date="2024-02" db="EMBL/GenBank/DDBJ databases">
        <title>Lysobacter Genome Sequencing and Mining.</title>
        <authorList>
            <person name="Bierman J."/>
            <person name="Walker M.C."/>
        </authorList>
    </citation>
    <scope>NUCLEOTIDE SEQUENCE [LARGE SCALE GENOMIC DNA]</scope>
    <source>
        <strain evidence="2 4">PB6250</strain>
    </source>
</reference>
<evidence type="ECO:0000313" key="4">
    <source>
        <dbReference type="Proteomes" id="UP001387215"/>
    </source>
</evidence>
<keyword evidence="4" id="KW-1185">Reference proteome</keyword>
<dbReference type="AlphaFoldDB" id="A0AAU8MT13"/>